<gene>
    <name evidence="1" type="ORF">TNCV_4394201</name>
</gene>
<evidence type="ECO:0000313" key="1">
    <source>
        <dbReference type="EMBL" id="GFY28086.1"/>
    </source>
</evidence>
<name>A0A8X6W586_TRICX</name>
<proteinExistence type="predicted"/>
<dbReference type="AlphaFoldDB" id="A0A8X6W586"/>
<dbReference type="EMBL" id="BMAU01021383">
    <property type="protein sequence ID" value="GFY28086.1"/>
    <property type="molecule type" value="Genomic_DNA"/>
</dbReference>
<dbReference type="Proteomes" id="UP000887159">
    <property type="component" value="Unassembled WGS sequence"/>
</dbReference>
<comment type="caution">
    <text evidence="1">The sequence shown here is derived from an EMBL/GenBank/DDBJ whole genome shotgun (WGS) entry which is preliminary data.</text>
</comment>
<sequence>MWEQLLIPSSPTKCVSGITQQSDTVLDLSHQFSVSFLCRGKASSLKSLTKATMRCAYLSASAPSILGVTKAFESLMSTKDSLMTAEDLGTHPIKIRRQKIRQKLRATQTQCCSRLNAHPILVQEGRDEIQWDLYGTRSVNPEKKSVVWKTSYTKRRELRETKLSVRLINTTYERRLVQGHRNTRQLRVKWGIEDVYNELDNGAKGCNSCMKSPEFYCFR</sequence>
<accession>A0A8X6W586</accession>
<reference evidence="1" key="1">
    <citation type="submission" date="2020-08" db="EMBL/GenBank/DDBJ databases">
        <title>Multicomponent nature underlies the extraordinary mechanical properties of spider dragline silk.</title>
        <authorList>
            <person name="Kono N."/>
            <person name="Nakamura H."/>
            <person name="Mori M."/>
            <person name="Yoshida Y."/>
            <person name="Ohtoshi R."/>
            <person name="Malay A.D."/>
            <person name="Moran D.A.P."/>
            <person name="Tomita M."/>
            <person name="Numata K."/>
            <person name="Arakawa K."/>
        </authorList>
    </citation>
    <scope>NUCLEOTIDE SEQUENCE</scope>
</reference>
<evidence type="ECO:0000313" key="2">
    <source>
        <dbReference type="Proteomes" id="UP000887159"/>
    </source>
</evidence>
<protein>
    <submittedName>
        <fullName evidence="1">Uncharacterized protein</fullName>
    </submittedName>
</protein>
<keyword evidence="2" id="KW-1185">Reference proteome</keyword>
<organism evidence="1 2">
    <name type="scientific">Trichonephila clavipes</name>
    <name type="common">Golden silk orbweaver</name>
    <name type="synonym">Nephila clavipes</name>
    <dbReference type="NCBI Taxonomy" id="2585209"/>
    <lineage>
        <taxon>Eukaryota</taxon>
        <taxon>Metazoa</taxon>
        <taxon>Ecdysozoa</taxon>
        <taxon>Arthropoda</taxon>
        <taxon>Chelicerata</taxon>
        <taxon>Arachnida</taxon>
        <taxon>Araneae</taxon>
        <taxon>Araneomorphae</taxon>
        <taxon>Entelegynae</taxon>
        <taxon>Araneoidea</taxon>
        <taxon>Nephilidae</taxon>
        <taxon>Trichonephila</taxon>
    </lineage>
</organism>